<dbReference type="Pfam" id="PF06078">
    <property type="entry name" value="DUF937"/>
    <property type="match status" value="1"/>
</dbReference>
<accession>A0A317CHX9</accession>
<comment type="caution">
    <text evidence="1">The sequence shown here is derived from an EMBL/GenBank/DDBJ whole genome shotgun (WGS) entry which is preliminary data.</text>
</comment>
<evidence type="ECO:0008006" key="3">
    <source>
        <dbReference type="Google" id="ProtNLM"/>
    </source>
</evidence>
<name>A0A317CHX9_9GAMM</name>
<evidence type="ECO:0000313" key="2">
    <source>
        <dbReference type="Proteomes" id="UP000245539"/>
    </source>
</evidence>
<gene>
    <name evidence="1" type="ORF">DKW60_09140</name>
</gene>
<dbReference type="RefSeq" id="WP_109837353.1">
    <property type="nucleotide sequence ID" value="NZ_QGKM01000020.1"/>
</dbReference>
<organism evidence="1 2">
    <name type="scientific">Leucothrix pacifica</name>
    <dbReference type="NCBI Taxonomy" id="1247513"/>
    <lineage>
        <taxon>Bacteria</taxon>
        <taxon>Pseudomonadati</taxon>
        <taxon>Pseudomonadota</taxon>
        <taxon>Gammaproteobacteria</taxon>
        <taxon>Thiotrichales</taxon>
        <taxon>Thiotrichaceae</taxon>
        <taxon>Leucothrix</taxon>
    </lineage>
</organism>
<keyword evidence="2" id="KW-1185">Reference proteome</keyword>
<dbReference type="OrthoDB" id="9792021at2"/>
<protein>
    <recommendedName>
        <fullName evidence="3">DUF937 domain-containing protein</fullName>
    </recommendedName>
</protein>
<proteinExistence type="predicted"/>
<reference evidence="1 2" key="1">
    <citation type="submission" date="2018-05" db="EMBL/GenBank/DDBJ databases">
        <title>Leucothrix arctica sp. nov., isolated from Arctic seawater.</title>
        <authorList>
            <person name="Choi A."/>
            <person name="Baek K."/>
        </authorList>
    </citation>
    <scope>NUCLEOTIDE SEQUENCE [LARGE SCALE GENOMIC DNA]</scope>
    <source>
        <strain evidence="1 2">JCM 18388</strain>
    </source>
</reference>
<dbReference type="Proteomes" id="UP000245539">
    <property type="component" value="Unassembled WGS sequence"/>
</dbReference>
<evidence type="ECO:0000313" key="1">
    <source>
        <dbReference type="EMBL" id="PWQ97979.1"/>
    </source>
</evidence>
<dbReference type="InterPro" id="IPR009282">
    <property type="entry name" value="DUF937"/>
</dbReference>
<sequence length="450" mass="43125">MSFNLVDLVKNQISGQVLGQISNAVGENTDATKSVIDSAVPALLGGLMDKASSDEGASALFDTIKNQDDSILDNLSGVIASKSGGSLVESGSDALSSLFGGSAVSGLLGAVSGASGASADSTSKIMGMVAPMAMSTVKRFMAGGGEMDKAGLASMLMGQKDNIAGAMPSGLADQLGSSGLFSNVSNLIGGGAVAAAGAGLAGAAGSAFDKAGASVADAADTVGGAVDKAGDMAGDAVDGVTGAVSGAADSVTGAVSNAADGAANLAGSATDAVSDAAGSAKDAAASAVDSLGDAAEGSGSWIKKLIPIAVLAAAAFLALKFFGGNTEAPDVSGEAPAAAATSMMAGGGDVTEQLKGMFSSAQTSLGSITDVESAKEALPKLEDFSGKLDGITAMADKLPDAAKPMFNTVVQGGMGQLTPMLDKVMAIPGVGAVLGGVIEPLKEKLAALGG</sequence>
<dbReference type="EMBL" id="QGKM01000020">
    <property type="protein sequence ID" value="PWQ97979.1"/>
    <property type="molecule type" value="Genomic_DNA"/>
</dbReference>
<dbReference type="AlphaFoldDB" id="A0A317CHX9"/>
<dbReference type="Gene3D" id="1.20.120.20">
    <property type="entry name" value="Apolipoprotein"/>
    <property type="match status" value="1"/>
</dbReference>